<feature type="region of interest" description="Disordered" evidence="1">
    <location>
        <begin position="437"/>
        <end position="480"/>
    </location>
</feature>
<feature type="compositionally biased region" description="Polar residues" evidence="1">
    <location>
        <begin position="64"/>
        <end position="82"/>
    </location>
</feature>
<feature type="region of interest" description="Disordered" evidence="1">
    <location>
        <begin position="64"/>
        <end position="92"/>
    </location>
</feature>
<feature type="compositionally biased region" description="Acidic residues" evidence="1">
    <location>
        <begin position="444"/>
        <end position="463"/>
    </location>
</feature>
<dbReference type="GeneID" id="30035158"/>
<name>A0A167FPF4_9ASCO</name>
<sequence>MRYLDPGGSLALLKLFRPFPLLGQNSKYLNKGIAKLSADHEISYARFVSNVSVDRSVAISSNVTKVPPSKQVSESNLKSRNKTLSDTKGKKEKTKRLMGLRLLDLVKFGTLDIEMARVVKAKTVVAYVNMKRVSEKGESRLLPPSSYHKLKSPQVLETVTVLALILESVNHTGKLRKVEEASFRRLSSFLSFQQEQKDYFALKEGNSSTQAGIETERSFIYQALKANGYDMNDLRTWIDCLRAKTFRDAKNIFERSSHTDRWPEFLALFTVRRRILSRLEAHEALRLFQHTLPAIDKNWQFALFIETLRIVHQWHIEFVPTLCQFFLRHSDVSLKTSYYYNQMMWLVSKFGTRWSQDDSLILAESLQLIAADMSKANIPIDTKGYLAIAYITGAGPASDRARTVLDVIKRHEYDYSREELMAQKVWAEMMKTKLNSGKKHSQELEYENNNDEYESNDYNDDYEQSPNKNERKENKNLSASNNSNTAIGLFPYIHGVYAMEILLAQDTYEALQLFDNIPPNDRIAMIWGLLMTKLRELGDMNSEAFEILWNRIRTENVSLTPFLIQRICECLKDTDGAFKILNEVMASSPKAANSLLRSGTVASFLSVRKFEDLNKVRYFLSNFQRRSFEIYDELLAGEAMYDKEKFWDTYTLFRNDGYDPKVSTLTSLCRAAADVTITWGELFAVQRAVVEFKTWVRGAASDGSDKGDVLKLYPTAELFHRYIIMIGRANYDQELVEVLPWMERIQFKPNKICLCALITYSPNGKHLFAHGQKVGGEWPTQYEVDQYAHYSKLK</sequence>
<evidence type="ECO:0000313" key="2">
    <source>
        <dbReference type="EMBL" id="ANB15538.1"/>
    </source>
</evidence>
<dbReference type="KEGG" id="slb:AWJ20_3166"/>
<dbReference type="RefSeq" id="XP_018738015.1">
    <property type="nucleotide sequence ID" value="XM_018880169.1"/>
</dbReference>
<reference evidence="2 3" key="1">
    <citation type="submission" date="2016-02" db="EMBL/GenBank/DDBJ databases">
        <title>Complete genome sequence and transcriptome regulation of the pentose utilising yeast Sugiyamaella lignohabitans.</title>
        <authorList>
            <person name="Bellasio M."/>
            <person name="Peymann A."/>
            <person name="Valli M."/>
            <person name="Sipitzky M."/>
            <person name="Graf A."/>
            <person name="Sauer M."/>
            <person name="Marx H."/>
            <person name="Mattanovich D."/>
        </authorList>
    </citation>
    <scope>NUCLEOTIDE SEQUENCE [LARGE SCALE GENOMIC DNA]</scope>
    <source>
        <strain evidence="2 3">CBS 10342</strain>
    </source>
</reference>
<evidence type="ECO:0000256" key="1">
    <source>
        <dbReference type="SAM" id="MobiDB-lite"/>
    </source>
</evidence>
<dbReference type="OrthoDB" id="4096500at2759"/>
<keyword evidence="3" id="KW-1185">Reference proteome</keyword>
<gene>
    <name evidence="2" type="ORF">AWJ20_3166</name>
</gene>
<proteinExistence type="predicted"/>
<dbReference type="Proteomes" id="UP000189580">
    <property type="component" value="Chromosome b"/>
</dbReference>
<evidence type="ECO:0008006" key="4">
    <source>
        <dbReference type="Google" id="ProtNLM"/>
    </source>
</evidence>
<evidence type="ECO:0000313" key="3">
    <source>
        <dbReference type="Proteomes" id="UP000189580"/>
    </source>
</evidence>
<organism evidence="2 3">
    <name type="scientific">Sugiyamaella lignohabitans</name>
    <dbReference type="NCBI Taxonomy" id="796027"/>
    <lineage>
        <taxon>Eukaryota</taxon>
        <taxon>Fungi</taxon>
        <taxon>Dikarya</taxon>
        <taxon>Ascomycota</taxon>
        <taxon>Saccharomycotina</taxon>
        <taxon>Dipodascomycetes</taxon>
        <taxon>Dipodascales</taxon>
        <taxon>Trichomonascaceae</taxon>
        <taxon>Sugiyamaella</taxon>
    </lineage>
</organism>
<dbReference type="AlphaFoldDB" id="A0A167FPF4"/>
<dbReference type="EMBL" id="CP014503">
    <property type="protein sequence ID" value="ANB15538.1"/>
    <property type="molecule type" value="Genomic_DNA"/>
</dbReference>
<accession>A0A167FPF4</accession>
<protein>
    <recommendedName>
        <fullName evidence="4">Mitochondrial group I intron splicing factor CCM1</fullName>
    </recommendedName>
</protein>